<dbReference type="AlphaFoldDB" id="A0A7T0FZI5"/>
<dbReference type="InterPro" id="IPR019587">
    <property type="entry name" value="Polyketide_cyclase/dehydratase"/>
</dbReference>
<dbReference type="EMBL" id="CP048685">
    <property type="protein sequence ID" value="QPJ60903.1"/>
    <property type="molecule type" value="Genomic_DNA"/>
</dbReference>
<sequence length="145" mass="16125">MLLIENKIEINAPKERVWQVTVDVEAWPKWSSAMKHIQREDAGEFKLGSSALIKQEGMPQTRWTVTDLSTGNHFTWKGKALGTDMTATHILTPANDCTVTSVLRIELEGLLITLLGPIINLLVAKSLKAENQGLKQFCESLKPLS</sequence>
<name>A0A7T0FZI5_9BACT</name>
<dbReference type="Proteomes" id="UP000594688">
    <property type="component" value="Chromosome"/>
</dbReference>
<accession>A0A7T0FZI5</accession>
<organism evidence="1 2">
    <name type="scientific">Candidatus Nitronauta litoralis</name>
    <dbReference type="NCBI Taxonomy" id="2705533"/>
    <lineage>
        <taxon>Bacteria</taxon>
        <taxon>Pseudomonadati</taxon>
        <taxon>Nitrospinota/Tectimicrobiota group</taxon>
        <taxon>Nitrospinota</taxon>
        <taxon>Nitrospinia</taxon>
        <taxon>Nitrospinales</taxon>
        <taxon>Nitrospinaceae</taxon>
        <taxon>Candidatus Nitronauta</taxon>
    </lineage>
</organism>
<dbReference type="Pfam" id="PF10604">
    <property type="entry name" value="Polyketide_cyc2"/>
    <property type="match status" value="1"/>
</dbReference>
<evidence type="ECO:0000313" key="2">
    <source>
        <dbReference type="Proteomes" id="UP000594688"/>
    </source>
</evidence>
<dbReference type="InterPro" id="IPR023393">
    <property type="entry name" value="START-like_dom_sf"/>
</dbReference>
<proteinExistence type="predicted"/>
<gene>
    <name evidence="1" type="ORF">G3M70_02965</name>
</gene>
<evidence type="ECO:0008006" key="3">
    <source>
        <dbReference type="Google" id="ProtNLM"/>
    </source>
</evidence>
<dbReference type="KEGG" id="nli:G3M70_02965"/>
<reference evidence="1 2" key="1">
    <citation type="submission" date="2020-02" db="EMBL/GenBank/DDBJ databases">
        <title>Genomic and physiological characterization of two novel Nitrospinaceae genera.</title>
        <authorList>
            <person name="Mueller A.J."/>
            <person name="Jung M.-Y."/>
            <person name="Strachan C.R."/>
            <person name="Herbold C.W."/>
            <person name="Kirkegaard R.H."/>
            <person name="Daims H."/>
        </authorList>
    </citation>
    <scope>NUCLEOTIDE SEQUENCE [LARGE SCALE GENOMIC DNA]</scope>
    <source>
        <strain evidence="1">EB</strain>
    </source>
</reference>
<evidence type="ECO:0000313" key="1">
    <source>
        <dbReference type="EMBL" id="QPJ60903.1"/>
    </source>
</evidence>
<dbReference type="SUPFAM" id="SSF55961">
    <property type="entry name" value="Bet v1-like"/>
    <property type="match status" value="1"/>
</dbReference>
<dbReference type="Gene3D" id="3.30.530.20">
    <property type="match status" value="1"/>
</dbReference>
<protein>
    <recommendedName>
        <fullName evidence="3">Polyketide cyclase / dehydrase and lipid transport</fullName>
    </recommendedName>
</protein>